<reference evidence="2" key="1">
    <citation type="submission" date="2009-07" db="EMBL/GenBank/DDBJ databases">
        <title>Complete genome sequence of Rothia mucilaginosa DJ.</title>
        <authorList>
            <person name="Yamane K."/>
            <person name="Nambu T."/>
            <person name="Mashimo C."/>
            <person name="Sugimori C."/>
            <person name="Yamanaka T."/>
            <person name="Leung K."/>
            <person name="Fukushima H."/>
        </authorList>
    </citation>
    <scope>NUCLEOTIDE SEQUENCE [LARGE SCALE GENOMIC DNA]</scope>
    <source>
        <strain evidence="2">DY-18</strain>
    </source>
</reference>
<dbReference type="AlphaFoldDB" id="D2NTN0"/>
<dbReference type="KEGG" id="rmu:RMDY18_11740"/>
<dbReference type="Proteomes" id="UP000001883">
    <property type="component" value="Chromosome"/>
</dbReference>
<evidence type="ECO:0000313" key="1">
    <source>
        <dbReference type="EMBL" id="BAI65006.1"/>
    </source>
</evidence>
<reference evidence="1 2" key="2">
    <citation type="journal article" date="2010" name="J Osaka Dent Univ">
        <title>Isolation and identification of Rothia mucilaginosa from persistent apical periodontitis lesions.</title>
        <authorList>
            <person name="Yamane K."/>
            <person name="Yoshida M."/>
            <person name="Fujihira T."/>
            <person name="Baba T."/>
            <person name="Tsuji N."/>
            <person name="Hayashi H."/>
            <person name="Sugimori C."/>
            <person name="Yamanaka T."/>
            <person name="Mashimo C."/>
            <person name="Nambu T."/>
            <person name="Kawai H."/>
            <person name="Fukushima H."/>
        </authorList>
    </citation>
    <scope>NUCLEOTIDE SEQUENCE [LARGE SCALE GENOMIC DNA]</scope>
    <source>
        <strain evidence="1 2">DY-18</strain>
    </source>
</reference>
<organism evidence="1 2">
    <name type="scientific">Rothia mucilaginosa (strain DY-18)</name>
    <name type="common">Stomatococcus mucilaginosus</name>
    <dbReference type="NCBI Taxonomy" id="680646"/>
    <lineage>
        <taxon>Bacteria</taxon>
        <taxon>Bacillati</taxon>
        <taxon>Actinomycetota</taxon>
        <taxon>Actinomycetes</taxon>
        <taxon>Micrococcales</taxon>
        <taxon>Micrococcaceae</taxon>
        <taxon>Rothia</taxon>
    </lineage>
</organism>
<dbReference type="HOGENOM" id="CLU_773585_0_0_11"/>
<sequence length="358" mass="36873">MLSPRRLALQRGEVLGSVDGGAGHAAHRALCQADQGACGGDLDNAGNFTLKQGCHAQVPADGAGDLGDEGLDELFTGCHGGTVAVGQQCGGRVGDLQGCGELFQGGHGGCHCLGVECASNLQGDDASACGRVRGECFDGGDGACGYNLAAAIGVCCDEACCVDGFADVFFNAAEYCSHAGRGGGCRLRHAVGAHAHETHCVFVTEYAREGCCGDFTDGVTREDELFTVEFAQCEATGDDACSHDEGLGDCGVLDGFFFGFGAVVNQVDACRFGESFQVLTHTFNLEPGAQEALLLGALSGANECAHAVRPFWFLVLVRGAIIETETTVSLLPMLPCSAALSKHHCAETLGCAGYLGRR</sequence>
<accession>D2NTN0</accession>
<name>D2NTN0_ROTMD</name>
<dbReference type="STRING" id="680646.RMDY18_11740"/>
<gene>
    <name evidence="1" type="ordered locus">RMDY18_11740</name>
</gene>
<protein>
    <submittedName>
        <fullName evidence="1">Glutamate synthase domain 3 protein</fullName>
    </submittedName>
</protein>
<evidence type="ECO:0000313" key="2">
    <source>
        <dbReference type="Proteomes" id="UP000001883"/>
    </source>
</evidence>
<reference evidence="1 2" key="3">
    <citation type="journal article" date="2010" name="Sequencing">
        <title>Complete Genome Sequence of Rothia mucilaginosa DY-18: A Clinical Isolate with Dense Meshwork-Like Structures from a Persistent Apical Periodontitis Lesion.</title>
        <authorList>
            <person name="Yamane K."/>
            <person name="Nambu T."/>
            <person name="Yamanaka T."/>
            <person name="Mashimo C."/>
            <person name="Sugimori C."/>
            <person name="Leung K.-P."/>
            <person name="Fukushima H."/>
        </authorList>
    </citation>
    <scope>NUCLEOTIDE SEQUENCE [LARGE SCALE GENOMIC DNA]</scope>
    <source>
        <strain evidence="1 2">DY-18</strain>
    </source>
</reference>
<keyword evidence="2" id="KW-1185">Reference proteome</keyword>
<dbReference type="EMBL" id="AP011540">
    <property type="protein sequence ID" value="BAI65006.1"/>
    <property type="molecule type" value="Genomic_DNA"/>
</dbReference>
<proteinExistence type="predicted"/>